<dbReference type="SUPFAM" id="SSF103473">
    <property type="entry name" value="MFS general substrate transporter"/>
    <property type="match status" value="1"/>
</dbReference>
<feature type="transmembrane region" description="Helical" evidence="8">
    <location>
        <begin position="271"/>
        <end position="291"/>
    </location>
</feature>
<evidence type="ECO:0000259" key="9">
    <source>
        <dbReference type="PROSITE" id="PS50850"/>
    </source>
</evidence>
<evidence type="ECO:0000256" key="3">
    <source>
        <dbReference type="ARBA" id="ARBA00022475"/>
    </source>
</evidence>
<protein>
    <submittedName>
        <fullName evidence="10">MFS permease</fullName>
    </submittedName>
</protein>
<feature type="transmembrane region" description="Helical" evidence="8">
    <location>
        <begin position="122"/>
        <end position="142"/>
    </location>
</feature>
<name>A0A1R4GQ07_BREDI</name>
<dbReference type="RefSeq" id="WP_179205126.1">
    <property type="nucleotide sequence ID" value="NZ_FUIE01000084.1"/>
</dbReference>
<feature type="transmembrane region" description="Helical" evidence="8">
    <location>
        <begin position="33"/>
        <end position="56"/>
    </location>
</feature>
<evidence type="ECO:0000256" key="6">
    <source>
        <dbReference type="ARBA" id="ARBA00023136"/>
    </source>
</evidence>
<keyword evidence="3" id="KW-1003">Cell membrane</keyword>
<feature type="transmembrane region" description="Helical" evidence="8">
    <location>
        <begin position="176"/>
        <end position="204"/>
    </location>
</feature>
<comment type="subcellular location">
    <subcellularLocation>
        <location evidence="1">Cell membrane</location>
        <topology evidence="1">Multi-pass membrane protein</topology>
    </subcellularLocation>
</comment>
<dbReference type="InterPro" id="IPR036259">
    <property type="entry name" value="MFS_trans_sf"/>
</dbReference>
<reference evidence="10 11" key="1">
    <citation type="submission" date="2017-02" db="EMBL/GenBank/DDBJ databases">
        <authorList>
            <person name="Peterson S.W."/>
        </authorList>
    </citation>
    <scope>NUCLEOTIDE SEQUENCE [LARGE SCALE GENOMIC DNA]</scope>
    <source>
        <strain evidence="10 11">3F5N</strain>
    </source>
</reference>
<evidence type="ECO:0000313" key="11">
    <source>
        <dbReference type="Proteomes" id="UP000195766"/>
    </source>
</evidence>
<dbReference type="Gene3D" id="1.20.1250.20">
    <property type="entry name" value="MFS general substrate transporter like domains"/>
    <property type="match status" value="1"/>
</dbReference>
<dbReference type="GO" id="GO:0005886">
    <property type="term" value="C:plasma membrane"/>
    <property type="evidence" value="ECO:0007669"/>
    <property type="project" value="UniProtKB-SubCell"/>
</dbReference>
<feature type="transmembrane region" description="Helical" evidence="8">
    <location>
        <begin position="361"/>
        <end position="381"/>
    </location>
</feature>
<feature type="compositionally biased region" description="Pro residues" evidence="7">
    <location>
        <begin position="10"/>
        <end position="19"/>
    </location>
</feature>
<organism evidence="10 11">
    <name type="scientific">Brevundimonas diminuta 3F5N</name>
    <dbReference type="NCBI Taxonomy" id="1255603"/>
    <lineage>
        <taxon>Bacteria</taxon>
        <taxon>Pseudomonadati</taxon>
        <taxon>Pseudomonadota</taxon>
        <taxon>Alphaproteobacteria</taxon>
        <taxon>Caulobacterales</taxon>
        <taxon>Caulobacteraceae</taxon>
        <taxon>Brevundimonas</taxon>
    </lineage>
</organism>
<evidence type="ECO:0000256" key="8">
    <source>
        <dbReference type="SAM" id="Phobius"/>
    </source>
</evidence>
<feature type="transmembrane region" description="Helical" evidence="8">
    <location>
        <begin position="62"/>
        <end position="83"/>
    </location>
</feature>
<dbReference type="PROSITE" id="PS50850">
    <property type="entry name" value="MFS"/>
    <property type="match status" value="1"/>
</dbReference>
<keyword evidence="5 8" id="KW-1133">Transmembrane helix</keyword>
<feature type="region of interest" description="Disordered" evidence="7">
    <location>
        <begin position="543"/>
        <end position="563"/>
    </location>
</feature>
<evidence type="ECO:0000256" key="1">
    <source>
        <dbReference type="ARBA" id="ARBA00004651"/>
    </source>
</evidence>
<feature type="transmembrane region" description="Helical" evidence="8">
    <location>
        <begin position="387"/>
        <end position="408"/>
    </location>
</feature>
<gene>
    <name evidence="10" type="ORF">FM111_14715</name>
</gene>
<dbReference type="CDD" id="cd06173">
    <property type="entry name" value="MFS_MefA_like"/>
    <property type="match status" value="1"/>
</dbReference>
<dbReference type="PANTHER" id="PTHR23513:SF11">
    <property type="entry name" value="STAPHYLOFERRIN A TRANSPORTER"/>
    <property type="match status" value="1"/>
</dbReference>
<dbReference type="AlphaFoldDB" id="A0A1R4GQ07"/>
<feature type="transmembrane region" description="Helical" evidence="8">
    <location>
        <begin position="330"/>
        <end position="349"/>
    </location>
</feature>
<evidence type="ECO:0000256" key="2">
    <source>
        <dbReference type="ARBA" id="ARBA00022448"/>
    </source>
</evidence>
<accession>A0A1R4GQ07</accession>
<dbReference type="InterPro" id="IPR020846">
    <property type="entry name" value="MFS_dom"/>
</dbReference>
<keyword evidence="2" id="KW-0813">Transport</keyword>
<proteinExistence type="predicted"/>
<evidence type="ECO:0000256" key="7">
    <source>
        <dbReference type="SAM" id="MobiDB-lite"/>
    </source>
</evidence>
<dbReference type="PANTHER" id="PTHR23513">
    <property type="entry name" value="INTEGRAL MEMBRANE EFFLUX PROTEIN-RELATED"/>
    <property type="match status" value="1"/>
</dbReference>
<dbReference type="EMBL" id="FUIE01000084">
    <property type="protein sequence ID" value="SJM70195.1"/>
    <property type="molecule type" value="Genomic_DNA"/>
</dbReference>
<feature type="transmembrane region" description="Helical" evidence="8">
    <location>
        <begin position="241"/>
        <end position="259"/>
    </location>
</feature>
<keyword evidence="4 8" id="KW-0812">Transmembrane</keyword>
<sequence length="563" mass="60078">MSSTADASPSNPPSVPPERPSALAPLRHPIFRAVWITSLVTNFGGLIQSVGAAWMMTSIASAQMVALVQASVTLPIMLLSLAAGALADTVDRRKIMLAAQTFMLLVSAGLAAMTWMGWITPWVLLTFTFLIGCGTAFNGPAWQASVGDMVPREDLAGAVTLNSMGFNMARSVGPAIGGLIVAAAGAAAAFAVNAFSYVGLLVVLFRWKPERPAQTLPREGLLAAMAGGVRYAFLSPRVTAVLLRALVFGIGASAVQALMPVVAREGGGGPLIFGLLLGAFGVGAVGGALFVGRLRARYETETIVRVAALVFAAAALGLAYIPWLAVTLPALMLAGAGWVLVLSSFNVTVQMSVPRWVVARALALYQMAAFGGMAGGSWLWGSLAQTYGVDVALGISAGVLVLCVLIGLKVPLPSTANLNMDLLRRWTEPQTALAIEPRSGPVVVTIAYRIREEDIDAFLALMDERRRIRRRDGARQWHLMRDLAEPQVWVEKYQTPTWLDYIRHNQRITHADASINEGIRALHQGPDKPVVHRMIERTTAPLAANLHGDRHYGEPLTDPTRSS</sequence>
<dbReference type="InterPro" id="IPR010290">
    <property type="entry name" value="TM_effector"/>
</dbReference>
<evidence type="ECO:0000256" key="5">
    <source>
        <dbReference type="ARBA" id="ARBA00022989"/>
    </source>
</evidence>
<keyword evidence="6 8" id="KW-0472">Membrane</keyword>
<feature type="domain" description="Major facilitator superfamily (MFS) profile" evidence="9">
    <location>
        <begin position="30"/>
        <end position="415"/>
    </location>
</feature>
<dbReference type="GO" id="GO:0022857">
    <property type="term" value="F:transmembrane transporter activity"/>
    <property type="evidence" value="ECO:0007669"/>
    <property type="project" value="InterPro"/>
</dbReference>
<feature type="transmembrane region" description="Helical" evidence="8">
    <location>
        <begin position="95"/>
        <end position="116"/>
    </location>
</feature>
<dbReference type="Pfam" id="PF05977">
    <property type="entry name" value="MFS_3"/>
    <property type="match status" value="1"/>
</dbReference>
<evidence type="ECO:0000256" key="4">
    <source>
        <dbReference type="ARBA" id="ARBA00022692"/>
    </source>
</evidence>
<feature type="transmembrane region" description="Helical" evidence="8">
    <location>
        <begin position="303"/>
        <end position="324"/>
    </location>
</feature>
<evidence type="ECO:0000313" key="10">
    <source>
        <dbReference type="EMBL" id="SJM70195.1"/>
    </source>
</evidence>
<feature type="region of interest" description="Disordered" evidence="7">
    <location>
        <begin position="1"/>
        <end position="20"/>
    </location>
</feature>
<dbReference type="Proteomes" id="UP000195766">
    <property type="component" value="Unassembled WGS sequence"/>
</dbReference>